<evidence type="ECO:0000256" key="1">
    <source>
        <dbReference type="ARBA" id="ARBA00022741"/>
    </source>
</evidence>
<name>T1B986_9ZZZZ</name>
<reference evidence="5" key="2">
    <citation type="journal article" date="2014" name="ISME J.">
        <title>Microbial stratification in low pH oxic and suboxic macroscopic growths along an acid mine drainage.</title>
        <authorList>
            <person name="Mendez-Garcia C."/>
            <person name="Mesa V."/>
            <person name="Sprenger R.R."/>
            <person name="Richter M."/>
            <person name="Diez M.S."/>
            <person name="Solano J."/>
            <person name="Bargiela R."/>
            <person name="Golyshina O.V."/>
            <person name="Manteca A."/>
            <person name="Ramos J.L."/>
            <person name="Gallego J.R."/>
            <person name="Llorente I."/>
            <person name="Martins Dos Santos V.A."/>
            <person name="Jensen O.N."/>
            <person name="Pelaez A.I."/>
            <person name="Sanchez J."/>
            <person name="Ferrer M."/>
        </authorList>
    </citation>
    <scope>NUCLEOTIDE SEQUENCE</scope>
</reference>
<organism evidence="5">
    <name type="scientific">mine drainage metagenome</name>
    <dbReference type="NCBI Taxonomy" id="410659"/>
    <lineage>
        <taxon>unclassified sequences</taxon>
        <taxon>metagenomes</taxon>
        <taxon>ecological metagenomes</taxon>
    </lineage>
</organism>
<keyword evidence="3" id="KW-0175">Coiled coil</keyword>
<dbReference type="EMBL" id="AUZY01003381">
    <property type="protein sequence ID" value="EQD69476.1"/>
    <property type="molecule type" value="Genomic_DNA"/>
</dbReference>
<evidence type="ECO:0000256" key="3">
    <source>
        <dbReference type="SAM" id="Coils"/>
    </source>
</evidence>
<dbReference type="PANTHER" id="PTHR23073">
    <property type="entry name" value="26S PROTEASOME REGULATORY SUBUNIT"/>
    <property type="match status" value="1"/>
</dbReference>
<evidence type="ECO:0000259" key="4">
    <source>
        <dbReference type="Pfam" id="PF16450"/>
    </source>
</evidence>
<sequence>MTEPEAIPTESERLERVSFLELRNNQLADAIKRIESERHYMEAEILRLQREVKRLKTELDRLRYPPLIVGNVRDVLTDGRIVVKSSTGPDFVVNAAESIEAAKISVGSRVALNKQTLAVMGVLPASVDPMVSASEIVAKPTATYQDVGG</sequence>
<dbReference type="AlphaFoldDB" id="T1B986"/>
<keyword evidence="2" id="KW-0067">ATP-binding</keyword>
<protein>
    <submittedName>
        <fullName evidence="5">26S proteasome subunit P45 family</fullName>
    </submittedName>
</protein>
<keyword evidence="1" id="KW-0547">Nucleotide-binding</keyword>
<gene>
    <name evidence="5" type="ORF">B1B_05349</name>
</gene>
<evidence type="ECO:0000256" key="2">
    <source>
        <dbReference type="ARBA" id="ARBA00022840"/>
    </source>
</evidence>
<proteinExistence type="predicted"/>
<dbReference type="GO" id="GO:0000502">
    <property type="term" value="C:proteasome complex"/>
    <property type="evidence" value="ECO:0007669"/>
    <property type="project" value="UniProtKB-KW"/>
</dbReference>
<feature type="domain" description="Proteasomal ATPase second OB" evidence="4">
    <location>
        <begin position="69"/>
        <end position="124"/>
    </location>
</feature>
<dbReference type="InterPro" id="IPR012340">
    <property type="entry name" value="NA-bd_OB-fold"/>
</dbReference>
<reference evidence="5" key="1">
    <citation type="submission" date="2013-08" db="EMBL/GenBank/DDBJ databases">
        <authorList>
            <person name="Mendez C."/>
            <person name="Richter M."/>
            <person name="Ferrer M."/>
            <person name="Sanchez J."/>
        </authorList>
    </citation>
    <scope>NUCLEOTIDE SEQUENCE</scope>
</reference>
<dbReference type="InterPro" id="IPR050221">
    <property type="entry name" value="26S_Proteasome_ATPase"/>
</dbReference>
<dbReference type="Gene3D" id="2.40.50.140">
    <property type="entry name" value="Nucleic acid-binding proteins"/>
    <property type="match status" value="1"/>
</dbReference>
<feature type="coiled-coil region" evidence="3">
    <location>
        <begin position="17"/>
        <end position="58"/>
    </location>
</feature>
<accession>T1B986</accession>
<dbReference type="InterPro" id="IPR032501">
    <property type="entry name" value="Prot_ATP_ID_OB_2nd"/>
</dbReference>
<feature type="non-terminal residue" evidence="5">
    <location>
        <position position="149"/>
    </location>
</feature>
<dbReference type="Pfam" id="PF16450">
    <property type="entry name" value="Prot_ATP_ID_OB_C"/>
    <property type="match status" value="1"/>
</dbReference>
<keyword evidence="5" id="KW-0647">Proteasome</keyword>
<dbReference type="GO" id="GO:0005524">
    <property type="term" value="F:ATP binding"/>
    <property type="evidence" value="ECO:0007669"/>
    <property type="project" value="UniProtKB-KW"/>
</dbReference>
<comment type="caution">
    <text evidence="5">The sequence shown here is derived from an EMBL/GenBank/DDBJ whole genome shotgun (WGS) entry which is preliminary data.</text>
</comment>
<evidence type="ECO:0000313" key="5">
    <source>
        <dbReference type="EMBL" id="EQD69476.1"/>
    </source>
</evidence>